<feature type="chain" id="PRO_5014172655" evidence="1">
    <location>
        <begin position="20"/>
        <end position="314"/>
    </location>
</feature>
<protein>
    <submittedName>
        <fullName evidence="3">Protocatechuate 3,4-dioxygenase beta subunit</fullName>
    </submittedName>
</protein>
<dbReference type="OrthoDB" id="121380at2759"/>
<feature type="domain" description="Intradiol ring-cleavage dioxygenases" evidence="2">
    <location>
        <begin position="100"/>
        <end position="217"/>
    </location>
</feature>
<dbReference type="SUPFAM" id="SSF49482">
    <property type="entry name" value="Aromatic compound dioxygenase"/>
    <property type="match status" value="1"/>
</dbReference>
<dbReference type="CDD" id="cd03457">
    <property type="entry name" value="intradiol_dioxygenase_like"/>
    <property type="match status" value="1"/>
</dbReference>
<dbReference type="VEuPathDB" id="FungiDB:P170DRAFT_348837"/>
<sequence length="314" mass="35262">MLFFKLLTISTAFFYSSFAHHGPHPRASKADMIRRGKLSHHCSNHVAHFNEKRWKQSLAKRADFTNPSLMEAPYYDTIQNGTCVLSPEITSGPYVWPRSQTLRQEMSEDQPGIPLWLDIGVMDMATCAPLEGALVDIWHCNATGKYSSFTEIKSIGDYQKEHNVSHVEFGVDDIHTDDTTFCRGMWPTDQNGMMEVKTIFPGFYPKRAVHIHVQIHTDWSARENGTMAHGNTVHTGEMYFDENLLQTVLAEQPYVSNTRVDRTLSSEDSIVAGNFEGGYSPMVSVVPADGEDVTKGMIGYITLGVDTEAVKFKT</sequence>
<dbReference type="Proteomes" id="UP000234275">
    <property type="component" value="Unassembled WGS sequence"/>
</dbReference>
<dbReference type="GO" id="GO:0016702">
    <property type="term" value="F:oxidoreductase activity, acting on single donors with incorporation of molecular oxygen, incorporation of two atoms of oxygen"/>
    <property type="evidence" value="ECO:0007669"/>
    <property type="project" value="InterPro"/>
</dbReference>
<keyword evidence="3" id="KW-0223">Dioxygenase</keyword>
<feature type="signal peptide" evidence="1">
    <location>
        <begin position="1"/>
        <end position="19"/>
    </location>
</feature>
<evidence type="ECO:0000313" key="4">
    <source>
        <dbReference type="Proteomes" id="UP000234275"/>
    </source>
</evidence>
<dbReference type="GeneID" id="36551402"/>
<dbReference type="RefSeq" id="XP_024707810.1">
    <property type="nucleotide sequence ID" value="XM_024843702.1"/>
</dbReference>
<accession>A0A2I2GI00</accession>
<evidence type="ECO:0000313" key="3">
    <source>
        <dbReference type="EMBL" id="PLB52508.1"/>
    </source>
</evidence>
<organism evidence="3 4">
    <name type="scientific">Aspergillus steynii IBT 23096</name>
    <dbReference type="NCBI Taxonomy" id="1392250"/>
    <lineage>
        <taxon>Eukaryota</taxon>
        <taxon>Fungi</taxon>
        <taxon>Dikarya</taxon>
        <taxon>Ascomycota</taxon>
        <taxon>Pezizomycotina</taxon>
        <taxon>Eurotiomycetes</taxon>
        <taxon>Eurotiomycetidae</taxon>
        <taxon>Eurotiales</taxon>
        <taxon>Aspergillaceae</taxon>
        <taxon>Aspergillus</taxon>
        <taxon>Aspergillus subgen. Circumdati</taxon>
    </lineage>
</organism>
<proteinExistence type="predicted"/>
<keyword evidence="4" id="KW-1185">Reference proteome</keyword>
<keyword evidence="1" id="KW-0732">Signal</keyword>
<dbReference type="InterPro" id="IPR000627">
    <property type="entry name" value="Intradiol_dOase_C"/>
</dbReference>
<name>A0A2I2GI00_9EURO</name>
<reference evidence="3 4" key="1">
    <citation type="submission" date="2016-12" db="EMBL/GenBank/DDBJ databases">
        <title>The genomes of Aspergillus section Nigri reveals drivers in fungal speciation.</title>
        <authorList>
            <consortium name="DOE Joint Genome Institute"/>
            <person name="Vesth T.C."/>
            <person name="Nybo J."/>
            <person name="Theobald S."/>
            <person name="Brandl J."/>
            <person name="Frisvad J.C."/>
            <person name="Nielsen K.F."/>
            <person name="Lyhne E.K."/>
            <person name="Kogle M.E."/>
            <person name="Kuo A."/>
            <person name="Riley R."/>
            <person name="Clum A."/>
            <person name="Nolan M."/>
            <person name="Lipzen A."/>
            <person name="Salamov A."/>
            <person name="Henrissat B."/>
            <person name="Wiebenga A."/>
            <person name="De Vries R.P."/>
            <person name="Grigoriev I.V."/>
            <person name="Mortensen U.H."/>
            <person name="Andersen M.R."/>
            <person name="Baker S.E."/>
        </authorList>
    </citation>
    <scope>NUCLEOTIDE SEQUENCE [LARGE SCALE GENOMIC DNA]</scope>
    <source>
        <strain evidence="3 4">IBT 23096</strain>
    </source>
</reference>
<dbReference type="PANTHER" id="PTHR34315">
    <property type="match status" value="1"/>
</dbReference>
<dbReference type="Gene3D" id="2.60.130.10">
    <property type="entry name" value="Aromatic compound dioxygenase"/>
    <property type="match status" value="1"/>
</dbReference>
<dbReference type="InterPro" id="IPR015889">
    <property type="entry name" value="Intradiol_dOase_core"/>
</dbReference>
<dbReference type="GO" id="GO:0008199">
    <property type="term" value="F:ferric iron binding"/>
    <property type="evidence" value="ECO:0007669"/>
    <property type="project" value="InterPro"/>
</dbReference>
<keyword evidence="3" id="KW-0560">Oxidoreductase</keyword>
<dbReference type="EMBL" id="MSFO01000002">
    <property type="protein sequence ID" value="PLB52508.1"/>
    <property type="molecule type" value="Genomic_DNA"/>
</dbReference>
<evidence type="ECO:0000259" key="2">
    <source>
        <dbReference type="Pfam" id="PF00775"/>
    </source>
</evidence>
<dbReference type="AlphaFoldDB" id="A0A2I2GI00"/>
<evidence type="ECO:0000256" key="1">
    <source>
        <dbReference type="SAM" id="SignalP"/>
    </source>
</evidence>
<comment type="caution">
    <text evidence="3">The sequence shown here is derived from an EMBL/GenBank/DDBJ whole genome shotgun (WGS) entry which is preliminary data.</text>
</comment>
<dbReference type="STRING" id="1392250.A0A2I2GI00"/>
<dbReference type="PANTHER" id="PTHR34315:SF4">
    <property type="entry name" value="INTRADIOL RING-CLEAVAGE DIOXYGENASES DOMAIN-CONTAINING PROTEIN"/>
    <property type="match status" value="1"/>
</dbReference>
<dbReference type="Pfam" id="PF00775">
    <property type="entry name" value="Dioxygenase_C"/>
    <property type="match status" value="1"/>
</dbReference>
<gene>
    <name evidence="3" type="ORF">P170DRAFT_348837</name>
</gene>